<dbReference type="PANTHER" id="PTHR21824">
    <property type="entry name" value="TRANSMEMBRANE PROTEIN 177"/>
    <property type="match status" value="1"/>
</dbReference>
<dbReference type="HOGENOM" id="CLU_858764_0_0_1"/>
<feature type="transmembrane region" description="Helical" evidence="1">
    <location>
        <begin position="207"/>
        <end position="228"/>
    </location>
</feature>
<dbReference type="Proteomes" id="UP000015104">
    <property type="component" value="Unassembled WGS sequence"/>
</dbReference>
<dbReference type="OMA" id="HLQMYRM"/>
<dbReference type="AlphaFoldDB" id="T1L045"/>
<gene>
    <name evidence="2" type="primary">107368908</name>
</gene>
<reference evidence="3" key="1">
    <citation type="submission" date="2011-08" db="EMBL/GenBank/DDBJ databases">
        <authorList>
            <person name="Rombauts S."/>
        </authorList>
    </citation>
    <scope>NUCLEOTIDE SEQUENCE</scope>
    <source>
        <strain evidence="3">London</strain>
    </source>
</reference>
<dbReference type="GO" id="GO:0016020">
    <property type="term" value="C:membrane"/>
    <property type="evidence" value="ECO:0007669"/>
    <property type="project" value="TreeGrafter"/>
</dbReference>
<sequence>MLFNQTGKYAFSKLKIGVMAVLGGGVIFYNPLVNSLGLSSNEKLHSLKSADNKLVAVPYDLHQFADDIRKDVKMLEKKKMAIKFFIVKSLDVITLGYLDMAHGARVGLPYTFIYDKEEDVDPAVVTSIVGEKRFIDQDWYKSENGQKLIRTIILSKEARKFAIARGIIHADSIEAILIDFFTLFMVASTIAAYSLMESKMILLFGKAAGLTILSVILACTLIPVFVTIKSIIAHDCMMRSDDRTLKQPNNDYRLGAIEYYEKLIERNKLMRELLVDGPERYNEDGSPFAAFKKVVIPLKDRLTNCKNVIEEWEKETPVIIQESL</sequence>
<keyword evidence="1" id="KW-0812">Transmembrane</keyword>
<dbReference type="PANTHER" id="PTHR21824:SF4">
    <property type="entry name" value="TRANSMEMBRANE PROTEIN 177"/>
    <property type="match status" value="1"/>
</dbReference>
<evidence type="ECO:0000313" key="2">
    <source>
        <dbReference type="EnsemblMetazoa" id="tetur29g01160.1"/>
    </source>
</evidence>
<organism evidence="2 3">
    <name type="scientific">Tetranychus urticae</name>
    <name type="common">Two-spotted spider mite</name>
    <dbReference type="NCBI Taxonomy" id="32264"/>
    <lineage>
        <taxon>Eukaryota</taxon>
        <taxon>Metazoa</taxon>
        <taxon>Ecdysozoa</taxon>
        <taxon>Arthropoda</taxon>
        <taxon>Chelicerata</taxon>
        <taxon>Arachnida</taxon>
        <taxon>Acari</taxon>
        <taxon>Acariformes</taxon>
        <taxon>Trombidiformes</taxon>
        <taxon>Prostigmata</taxon>
        <taxon>Eleutherengona</taxon>
        <taxon>Raphignathae</taxon>
        <taxon>Tetranychoidea</taxon>
        <taxon>Tetranychidae</taxon>
        <taxon>Tetranychus</taxon>
    </lineage>
</organism>
<evidence type="ECO:0000256" key="1">
    <source>
        <dbReference type="SAM" id="Phobius"/>
    </source>
</evidence>
<dbReference type="EMBL" id="CAEY01000762">
    <property type="status" value="NOT_ANNOTATED_CDS"/>
    <property type="molecule type" value="Genomic_DNA"/>
</dbReference>
<feature type="transmembrane region" description="Helical" evidence="1">
    <location>
        <begin position="175"/>
        <end position="195"/>
    </location>
</feature>
<proteinExistence type="predicted"/>
<dbReference type="EnsemblMetazoa" id="tetur29g01160.1">
    <property type="protein sequence ID" value="tetur29g01160.1"/>
    <property type="gene ID" value="tetur29g01160"/>
</dbReference>
<feature type="transmembrane region" description="Helical" evidence="1">
    <location>
        <begin position="16"/>
        <end position="38"/>
    </location>
</feature>
<name>T1L045_TETUR</name>
<dbReference type="InterPro" id="IPR026620">
    <property type="entry name" value="TMEM177"/>
</dbReference>
<reference evidence="2" key="2">
    <citation type="submission" date="2015-06" db="UniProtKB">
        <authorList>
            <consortium name="EnsemblMetazoa"/>
        </authorList>
    </citation>
    <scope>IDENTIFICATION</scope>
</reference>
<keyword evidence="1" id="KW-0472">Membrane</keyword>
<keyword evidence="1" id="KW-1133">Transmembrane helix</keyword>
<dbReference type="KEGG" id="tut:107368908"/>
<evidence type="ECO:0000313" key="3">
    <source>
        <dbReference type="Proteomes" id="UP000015104"/>
    </source>
</evidence>
<accession>T1L045</accession>
<keyword evidence="3" id="KW-1185">Reference proteome</keyword>
<protein>
    <submittedName>
        <fullName evidence="2">Uncharacterized protein</fullName>
    </submittedName>
</protein>
<dbReference type="OrthoDB" id="110174at2759"/>